<dbReference type="Proteomes" id="UP001180724">
    <property type="component" value="Unassembled WGS sequence"/>
</dbReference>
<keyword evidence="2" id="KW-1185">Reference proteome</keyword>
<dbReference type="RefSeq" id="WP_311586375.1">
    <property type="nucleotide sequence ID" value="NZ_JAVRFH010000333.1"/>
</dbReference>
<evidence type="ECO:0000313" key="2">
    <source>
        <dbReference type="Proteomes" id="UP001180724"/>
    </source>
</evidence>
<accession>A0ABU3B3U9</accession>
<comment type="caution">
    <text evidence="1">The sequence shown here is derived from an EMBL/GenBank/DDBJ whole genome shotgun (WGS) entry which is preliminary data.</text>
</comment>
<gene>
    <name evidence="1" type="ORF">RM812_42395</name>
</gene>
<dbReference type="Gene3D" id="3.40.50.11460">
    <property type="match status" value="1"/>
</dbReference>
<protein>
    <recommendedName>
        <fullName evidence="3">Polyketide synthase</fullName>
    </recommendedName>
</protein>
<evidence type="ECO:0000313" key="1">
    <source>
        <dbReference type="EMBL" id="MDT0616730.1"/>
    </source>
</evidence>
<evidence type="ECO:0008006" key="3">
    <source>
        <dbReference type="Google" id="ProtNLM"/>
    </source>
</evidence>
<dbReference type="SUPFAM" id="SSF51735">
    <property type="entry name" value="NAD(P)-binding Rossmann-fold domains"/>
    <property type="match status" value="1"/>
</dbReference>
<organism evidence="1 2">
    <name type="scientific">Streptomyces lancefieldiae</name>
    <dbReference type="NCBI Taxonomy" id="3075520"/>
    <lineage>
        <taxon>Bacteria</taxon>
        <taxon>Bacillati</taxon>
        <taxon>Actinomycetota</taxon>
        <taxon>Actinomycetes</taxon>
        <taxon>Kitasatosporales</taxon>
        <taxon>Streptomycetaceae</taxon>
        <taxon>Streptomyces</taxon>
    </lineage>
</organism>
<proteinExistence type="predicted"/>
<feature type="non-terminal residue" evidence="1">
    <location>
        <position position="147"/>
    </location>
</feature>
<feature type="non-terminal residue" evidence="1">
    <location>
        <position position="1"/>
    </location>
</feature>
<dbReference type="InterPro" id="IPR036291">
    <property type="entry name" value="NAD(P)-bd_dom_sf"/>
</dbReference>
<reference evidence="1" key="1">
    <citation type="submission" date="2024-05" db="EMBL/GenBank/DDBJ databases">
        <title>30 novel species of actinomycetes from the DSMZ collection.</title>
        <authorList>
            <person name="Nouioui I."/>
        </authorList>
    </citation>
    <scope>NUCLEOTIDE SEQUENCE</scope>
    <source>
        <strain evidence="1">DSM 40712</strain>
    </source>
</reference>
<sequence>LSLRESVRLDGRWLLVVPEHLDADATRVAHDVEQALTTHGATVHTLALDPATADFDDRFAGMYEEATDVTGILSLLGLAVGPHPEHGEVPIATATSLALVQAVGEAGFGVPVWAVTRGAVSVVPGEVPETAGAHLWALGRVAALEIP</sequence>
<name>A0ABU3B3U9_9ACTN</name>
<dbReference type="EMBL" id="JAVRFH010000333">
    <property type="protein sequence ID" value="MDT0616730.1"/>
    <property type="molecule type" value="Genomic_DNA"/>
</dbReference>